<evidence type="ECO:0000313" key="3">
    <source>
        <dbReference type="EMBL" id="WZE69926.1"/>
    </source>
</evidence>
<dbReference type="EMBL" id="CP124587">
    <property type="protein sequence ID" value="WZE69926.1"/>
    <property type="molecule type" value="Genomic_DNA"/>
</dbReference>
<keyword evidence="1" id="KW-0472">Membrane</keyword>
<accession>A0AAU6RIX6</accession>
<protein>
    <submittedName>
        <fullName evidence="3">Ltp family lipoprotein</fullName>
    </submittedName>
</protein>
<keyword evidence="1" id="KW-1133">Transmembrane helix</keyword>
<dbReference type="RefSeq" id="WP_420496637.1">
    <property type="nucleotide sequence ID" value="NZ_CP124587.1"/>
</dbReference>
<name>A0AAU6RIX6_9STAP</name>
<organism evidence="3">
    <name type="scientific">Macrococcus psychrotolerans</name>
    <dbReference type="NCBI Taxonomy" id="3039389"/>
    <lineage>
        <taxon>Bacteria</taxon>
        <taxon>Bacillati</taxon>
        <taxon>Bacillota</taxon>
        <taxon>Bacilli</taxon>
        <taxon>Bacillales</taxon>
        <taxon>Staphylococcaceae</taxon>
        <taxon>Macrococcus</taxon>
    </lineage>
</organism>
<dbReference type="InterPro" id="IPR011434">
    <property type="entry name" value="Ltp-like_HTH"/>
</dbReference>
<dbReference type="Pfam" id="PF07553">
    <property type="entry name" value="Lipoprotein_Ltp"/>
    <property type="match status" value="2"/>
</dbReference>
<feature type="transmembrane region" description="Helical" evidence="1">
    <location>
        <begin position="17"/>
        <end position="38"/>
    </location>
</feature>
<gene>
    <name evidence="3" type="ORF">QA540_10950</name>
</gene>
<dbReference type="AlphaFoldDB" id="A0AAU6RIX6"/>
<reference evidence="3" key="1">
    <citation type="submission" date="2023-04" db="EMBL/GenBank/DDBJ databases">
        <title>Macrococci isolated from food, foodproducing animals, and human clinical materials.</title>
        <authorList>
            <person name="Maslanova I."/>
            <person name="Svec P."/>
            <person name="Sedlacek I."/>
            <person name="Novakova D."/>
            <person name="Keller J.E."/>
            <person name="Schwendener S."/>
            <person name="Finstrlova A."/>
            <person name="Botka T."/>
            <person name="Kovarovic V."/>
            <person name="Petras P."/>
            <person name="Perreten V."/>
            <person name="Pantucek R."/>
        </authorList>
    </citation>
    <scope>NUCLEOTIDE SEQUENCE</scope>
    <source>
        <strain evidence="3">NRL/St 13/116</strain>
        <plasmid evidence="3">pMP13116_2</plasmid>
    </source>
</reference>
<keyword evidence="1" id="KW-0812">Transmembrane</keyword>
<geneLocation type="plasmid" evidence="3">
    <name>pMP13116_2</name>
</geneLocation>
<evidence type="ECO:0000259" key="2">
    <source>
        <dbReference type="Pfam" id="PF07553"/>
    </source>
</evidence>
<keyword evidence="3" id="KW-0449">Lipoprotein</keyword>
<dbReference type="Gene3D" id="1.10.10.10">
    <property type="entry name" value="Winged helix-like DNA-binding domain superfamily/Winged helix DNA-binding domain"/>
    <property type="match status" value="2"/>
</dbReference>
<feature type="domain" description="Putative host cell surface-exposed lipoprotein Ltp-like HTH region" evidence="2">
    <location>
        <begin position="131"/>
        <end position="175"/>
    </location>
</feature>
<proteinExistence type="predicted"/>
<feature type="domain" description="Putative host cell surface-exposed lipoprotein Ltp-like HTH region" evidence="2">
    <location>
        <begin position="86"/>
        <end position="126"/>
    </location>
</feature>
<sequence>MKQKIAIRIASMSNRQVVLTLIGIFAVTFGTLIAIGMYNNAHPTPSYDFVDSQSNDEGDDSKVSTNLATNTDSSTEIADPTITIGQENALDKATSYIEFSDFSQHSLRKQLEYAGFTTEEIDYALEYVPVDYEQEASDRALAYYTTQSLSKTGVRDQLEYEGFTTEEIDYAISSLPE</sequence>
<keyword evidence="3" id="KW-0614">Plasmid</keyword>
<evidence type="ECO:0000256" key="1">
    <source>
        <dbReference type="SAM" id="Phobius"/>
    </source>
</evidence>
<dbReference type="InterPro" id="IPR036388">
    <property type="entry name" value="WH-like_DNA-bd_sf"/>
</dbReference>